<evidence type="ECO:0000256" key="6">
    <source>
        <dbReference type="SAM" id="MobiDB-lite"/>
    </source>
</evidence>
<feature type="region of interest" description="Disordered" evidence="6">
    <location>
        <begin position="1092"/>
        <end position="1117"/>
    </location>
</feature>
<evidence type="ECO:0000256" key="3">
    <source>
        <dbReference type="ARBA" id="ARBA00022705"/>
    </source>
</evidence>
<dbReference type="GO" id="GO:0016887">
    <property type="term" value="F:ATP hydrolysis activity"/>
    <property type="evidence" value="ECO:0007669"/>
    <property type="project" value="InterPro"/>
</dbReference>
<dbReference type="InterPro" id="IPR043151">
    <property type="entry name" value="BAH_sf"/>
</dbReference>
<keyword evidence="3" id="KW-0235">DNA replication</keyword>
<dbReference type="Gene3D" id="2.30.30.490">
    <property type="match status" value="3"/>
</dbReference>
<evidence type="ECO:0000259" key="7">
    <source>
        <dbReference type="PROSITE" id="PS51038"/>
    </source>
</evidence>
<proteinExistence type="inferred from homology"/>
<gene>
    <name evidence="8" type="ORF">PHATRDRAFT_45115</name>
</gene>
<evidence type="ECO:0000313" key="8">
    <source>
        <dbReference type="EMBL" id="EEC48986.1"/>
    </source>
</evidence>
<dbReference type="InParanoid" id="B7FWI2"/>
<dbReference type="GO" id="GO:0033314">
    <property type="term" value="P:mitotic DNA replication checkpoint signaling"/>
    <property type="evidence" value="ECO:0007669"/>
    <property type="project" value="TreeGrafter"/>
</dbReference>
<keyword evidence="5" id="KW-0539">Nucleus</keyword>
<reference evidence="9" key="2">
    <citation type="submission" date="2008-08" db="EMBL/GenBank/DDBJ databases">
        <authorList>
            <consortium name="Diatom Consortium"/>
            <person name="Grigoriev I."/>
            <person name="Grimwood J."/>
            <person name="Kuo A."/>
            <person name="Otillar R.P."/>
            <person name="Salamov A."/>
            <person name="Detter J.C."/>
            <person name="Lindquist E."/>
            <person name="Shapiro H."/>
            <person name="Lucas S."/>
            <person name="Glavina del Rio T."/>
            <person name="Pitluck S."/>
            <person name="Rokhsar D."/>
            <person name="Bowler C."/>
        </authorList>
    </citation>
    <scope>GENOME REANNOTATION</scope>
    <source>
        <strain evidence="9">CCAP 1055/1</strain>
    </source>
</reference>
<sequence>MPKRSLPQSSAVTANQWTVAAIHPASDAVWHEEQASTLTRYFSAVDVLWQQPSLPHSQSHSPMLWLQQKVHVGDVCAFVVPTGLRQDPFLDQSWMVGQVLVLASRASLTHSARLHALVRWLPHAKQVETWMPLPVYKRWTTTYRPAQLLLETLQCQTIALAHLLPATVRIRPTQHFTTQTALPPEPFPDMPFWRLYFHVPKRWYRPDEPHRNHHELPSERVGPQWSHPHTELTLARAWTAAVAEGILPPELHRRLTNVRCPNQHPTPAWLATVHDHQPPTNRKSDAPSTDTVETTTETTSRKKARPSPSPTVSTTDPALAVQPASKIVHRATRDGVTRAFGTALRIPLQPSDTHRSVLANAQTCIVRVGDAVVMACDDARTPLRDAGPRPWYPWTRPWSVAIVLAAVDTHDEYQFQVRWLANAQELPSGVLTKASHSIRADWKRPEHVPYLLAVTDAVDTVPAEAVLGRVAWVPCPPPRPRYVLRGVPQIQRVAKYRLDRHRLRYIEVGTAQSLRQTLVTRAWQLPESFIHQDAQLRQIYRTQLGLSEDADEDLSDPQDTVQAETDAALADPATKGPLAWLNPVTNVRSVPNRPLLARTNNFEFFEVVSVAVVPRFCDRKVTAKKTTETRWNVRIGDVVCLADSDSTPPPPPSPQANKARWYPFVGPWRYAQVLSIYRVPGADDSKIRLEIRWLFRTTELPLHVRARIPVVTDSAREVVWETDSVQSDVPAARVLGRAKVFLGHHVDAWMGTGTEIDSVPHVAARCSYLYFSTSERFQPLFCSGTTTIQWFQRLMERGFYFSDMVRKNQPLGSAIEFCLNISVCGGENGCGTHDLFEDLVARKEDSIDKADHEALLQSSEPKGGLRHFVSVSIVPPWTSFLHSDVVCRERDRRGLEWTLRVGDVVAVASEKCESRCLGSFAVSDPFTSPWRICQILSLFQDANSRDLSYFAQVRWFYRDDEISKESSGICTPQCLDVVYESRDVHDEPIGLSNCLGPVSLLSSWSATITSPPYLPLVRAVYGGEYCSKMGKLMGRSTGSILKFASVVERGLSLSTYYSQTQKAEIMQAIKSHVRSRTGRASDSLVPRQTVEEGNLNDYPGLPSAIVSPPAQPSRNESFAFTSQPPFFVDSKEGVEFFTSMDIKPCFSNFAVSSEKGVAAQDKTWSVNIGDPVLLSYDARMCAGKTTFGVESGSLSTQPFFPMNVPWSVGEIVLIWRPPNNPSSEKVGAHETANDLKIEVRWFYRSAELPGGTRNQLGYSDIECEEIVETDHCDSTINASSVLSPVVLHSKSSPVSQPRFLHGVPVLEFFCRRFWSIHRRGLVPSGGSAARLLRSRRHSSFFSSNQLLKIAFEKIQSKSEHHIYAPICSLRECSVWKAAFFRVINKLSLTDASKEASQDSLALVGREKEKEQITSFLEAAIAGKGENTKPSIFIAGSPGVGKTACVRAMVSSLQVRASKGLLPVFHFVALNGMELRHPLEAYVKLWEELSGCKAKCSAETAASRLEAYFTSNEHGCQNSEEDNQVVVLLLDEIDYLVTKKQTVLYNFFDWPLRALESRSARRLIVLGVSNTLNLPERLHPRVQSRIGSRRCYFKSYDDKETVAILKAKVKQASPTYAVFEEDAIVFAAKKTAALSGDIRKAFHICRAAAETILRDSENDDNTVVAPIVRIKDVVKVSRESFNSTQSKAISHCSSLEVLFLVTVASLYKTTGREHGGFDIEEILTKMEGISNSMGKVEYLPAPSLFETLKISQRLAEGYLISVQAPRLSSVSYRASVAGSGGTWPLVSGLLDDVAIMLALKGSEHQELTHKYLAINSFVGRQIGLAPAQQRNRRLA</sequence>
<dbReference type="InterPro" id="IPR003593">
    <property type="entry name" value="AAA+_ATPase"/>
</dbReference>
<dbReference type="GO" id="GO:0003688">
    <property type="term" value="F:DNA replication origin binding"/>
    <property type="evidence" value="ECO:0007669"/>
    <property type="project" value="TreeGrafter"/>
</dbReference>
<comment type="subcellular location">
    <subcellularLocation>
        <location evidence="1">Nucleus</location>
    </subcellularLocation>
</comment>
<dbReference type="Pfam" id="PF00004">
    <property type="entry name" value="AAA"/>
    <property type="match status" value="1"/>
</dbReference>
<dbReference type="GeneID" id="7200185"/>
<dbReference type="PANTHER" id="PTHR10763">
    <property type="entry name" value="CELL DIVISION CONTROL PROTEIN 6-RELATED"/>
    <property type="match status" value="1"/>
</dbReference>
<dbReference type="InterPro" id="IPR054425">
    <property type="entry name" value="Cdc6_ORC1-like_ATPase_lid"/>
</dbReference>
<evidence type="ECO:0000256" key="1">
    <source>
        <dbReference type="ARBA" id="ARBA00004123"/>
    </source>
</evidence>
<dbReference type="Pfam" id="PF22606">
    <property type="entry name" value="Cdc6-ORC-like_ATPase_lid"/>
    <property type="match status" value="1"/>
</dbReference>
<keyword evidence="9" id="KW-1185">Reference proteome</keyword>
<reference evidence="8 9" key="1">
    <citation type="journal article" date="2008" name="Nature">
        <title>The Phaeodactylum genome reveals the evolutionary history of diatom genomes.</title>
        <authorList>
            <person name="Bowler C."/>
            <person name="Allen A.E."/>
            <person name="Badger J.H."/>
            <person name="Grimwood J."/>
            <person name="Jabbari K."/>
            <person name="Kuo A."/>
            <person name="Maheswari U."/>
            <person name="Martens C."/>
            <person name="Maumus F."/>
            <person name="Otillar R.P."/>
            <person name="Rayko E."/>
            <person name="Salamov A."/>
            <person name="Vandepoele K."/>
            <person name="Beszteri B."/>
            <person name="Gruber A."/>
            <person name="Heijde M."/>
            <person name="Katinka M."/>
            <person name="Mock T."/>
            <person name="Valentin K."/>
            <person name="Verret F."/>
            <person name="Berges J.A."/>
            <person name="Brownlee C."/>
            <person name="Cadoret J.P."/>
            <person name="Chiovitti A."/>
            <person name="Choi C.J."/>
            <person name="Coesel S."/>
            <person name="De Martino A."/>
            <person name="Detter J.C."/>
            <person name="Durkin C."/>
            <person name="Falciatore A."/>
            <person name="Fournet J."/>
            <person name="Haruta M."/>
            <person name="Huysman M.J."/>
            <person name="Jenkins B.D."/>
            <person name="Jiroutova K."/>
            <person name="Jorgensen R.E."/>
            <person name="Joubert Y."/>
            <person name="Kaplan A."/>
            <person name="Kroger N."/>
            <person name="Kroth P.G."/>
            <person name="La Roche J."/>
            <person name="Lindquist E."/>
            <person name="Lommer M."/>
            <person name="Martin-Jezequel V."/>
            <person name="Lopez P.J."/>
            <person name="Lucas S."/>
            <person name="Mangogna M."/>
            <person name="McGinnis K."/>
            <person name="Medlin L.K."/>
            <person name="Montsant A."/>
            <person name="Oudot-Le Secq M.P."/>
            <person name="Napoli C."/>
            <person name="Obornik M."/>
            <person name="Parker M.S."/>
            <person name="Petit J.L."/>
            <person name="Porcel B.M."/>
            <person name="Poulsen N."/>
            <person name="Robison M."/>
            <person name="Rychlewski L."/>
            <person name="Rynearson T.A."/>
            <person name="Schmutz J."/>
            <person name="Shapiro H."/>
            <person name="Siaut M."/>
            <person name="Stanley M."/>
            <person name="Sussman M.R."/>
            <person name="Taylor A.R."/>
            <person name="Vardi A."/>
            <person name="von Dassow P."/>
            <person name="Vyverman W."/>
            <person name="Willis A."/>
            <person name="Wyrwicz L.S."/>
            <person name="Rokhsar D.S."/>
            <person name="Weissenbach J."/>
            <person name="Armbrust E.V."/>
            <person name="Green B.R."/>
            <person name="Van de Peer Y."/>
            <person name="Grigoriev I.V."/>
        </authorList>
    </citation>
    <scope>NUCLEOTIDE SEQUENCE [LARGE SCALE GENOMIC DNA]</scope>
    <source>
        <strain evidence="8 9">CCAP 1055/1</strain>
    </source>
</reference>
<dbReference type="KEGG" id="pti:PHATRDRAFT_45115"/>
<dbReference type="InterPro" id="IPR003959">
    <property type="entry name" value="ATPase_AAA_core"/>
</dbReference>
<evidence type="ECO:0000256" key="2">
    <source>
        <dbReference type="ARBA" id="ARBA00008398"/>
    </source>
</evidence>
<name>B7FWI2_PHATC</name>
<dbReference type="RefSeq" id="XP_002179163.1">
    <property type="nucleotide sequence ID" value="XM_002179127.1"/>
</dbReference>
<evidence type="ECO:0000256" key="5">
    <source>
        <dbReference type="ARBA" id="ARBA00023242"/>
    </source>
</evidence>
<dbReference type="InterPro" id="IPR027417">
    <property type="entry name" value="P-loop_NTPase"/>
</dbReference>
<dbReference type="SUPFAM" id="SSF52540">
    <property type="entry name" value="P-loop containing nucleoside triphosphate hydrolases"/>
    <property type="match status" value="1"/>
</dbReference>
<organism evidence="8 9">
    <name type="scientific">Phaeodactylum tricornutum (strain CCAP 1055/1)</name>
    <dbReference type="NCBI Taxonomy" id="556484"/>
    <lineage>
        <taxon>Eukaryota</taxon>
        <taxon>Sar</taxon>
        <taxon>Stramenopiles</taxon>
        <taxon>Ochrophyta</taxon>
        <taxon>Bacillariophyta</taxon>
        <taxon>Bacillariophyceae</taxon>
        <taxon>Bacillariophycidae</taxon>
        <taxon>Naviculales</taxon>
        <taxon>Phaeodactylaceae</taxon>
        <taxon>Phaeodactylum</taxon>
    </lineage>
</organism>
<dbReference type="STRING" id="556484.B7FWI2"/>
<evidence type="ECO:0000313" key="9">
    <source>
        <dbReference type="Proteomes" id="UP000000759"/>
    </source>
</evidence>
<dbReference type="SMART" id="SM00382">
    <property type="entry name" value="AAA"/>
    <property type="match status" value="1"/>
</dbReference>
<dbReference type="GO" id="GO:0006270">
    <property type="term" value="P:DNA replication initiation"/>
    <property type="evidence" value="ECO:0007669"/>
    <property type="project" value="TreeGrafter"/>
</dbReference>
<dbReference type="Proteomes" id="UP000000759">
    <property type="component" value="Chromosome 6"/>
</dbReference>
<feature type="compositionally biased region" description="Basic and acidic residues" evidence="6">
    <location>
        <begin position="273"/>
        <end position="285"/>
    </location>
</feature>
<dbReference type="GO" id="GO:0003682">
    <property type="term" value="F:chromatin binding"/>
    <property type="evidence" value="ECO:0007669"/>
    <property type="project" value="InterPro"/>
</dbReference>
<feature type="region of interest" description="Disordered" evidence="6">
    <location>
        <begin position="266"/>
        <end position="322"/>
    </location>
</feature>
<dbReference type="InterPro" id="IPR001025">
    <property type="entry name" value="BAH_dom"/>
</dbReference>
<dbReference type="PaxDb" id="2850-Phatr45115"/>
<comment type="similarity">
    <text evidence="2">Belongs to the ORC1 family.</text>
</comment>
<dbReference type="OMA" id="AHETAND"/>
<dbReference type="EMBL" id="CM000609">
    <property type="protein sequence ID" value="EEC48986.1"/>
    <property type="molecule type" value="Genomic_DNA"/>
</dbReference>
<dbReference type="HOGENOM" id="CLU_237299_0_0_1"/>
<evidence type="ECO:0000256" key="4">
    <source>
        <dbReference type="ARBA" id="ARBA00023125"/>
    </source>
</evidence>
<keyword evidence="4" id="KW-0238">DNA-binding</keyword>
<dbReference type="PANTHER" id="PTHR10763:SF23">
    <property type="entry name" value="ORIGIN RECOGNITION COMPLEX SUBUNIT 1"/>
    <property type="match status" value="1"/>
</dbReference>
<dbReference type="eggNOG" id="KOG1514">
    <property type="taxonomic scope" value="Eukaryota"/>
</dbReference>
<dbReference type="PROSITE" id="PS51038">
    <property type="entry name" value="BAH"/>
    <property type="match status" value="1"/>
</dbReference>
<dbReference type="GO" id="GO:0005664">
    <property type="term" value="C:nuclear origin of replication recognition complex"/>
    <property type="evidence" value="ECO:0007669"/>
    <property type="project" value="TreeGrafter"/>
</dbReference>
<dbReference type="GO" id="GO:0005524">
    <property type="term" value="F:ATP binding"/>
    <property type="evidence" value="ECO:0007669"/>
    <property type="project" value="InterPro"/>
</dbReference>
<dbReference type="OrthoDB" id="1926878at2759"/>
<feature type="domain" description="BAH" evidence="7">
    <location>
        <begin position="1204"/>
        <end position="1325"/>
    </location>
</feature>
<accession>B7FWI2</accession>
<dbReference type="InterPro" id="IPR050311">
    <property type="entry name" value="ORC1/CDC6"/>
</dbReference>
<feature type="compositionally biased region" description="Low complexity" evidence="6">
    <location>
        <begin position="289"/>
        <end position="298"/>
    </location>
</feature>
<protein>
    <recommendedName>
        <fullName evidence="7">BAH domain-containing protein</fullName>
    </recommendedName>
</protein>
<dbReference type="CDD" id="cd00009">
    <property type="entry name" value="AAA"/>
    <property type="match status" value="1"/>
</dbReference>
<dbReference type="Gene3D" id="3.40.50.300">
    <property type="entry name" value="P-loop containing nucleotide triphosphate hydrolases"/>
    <property type="match status" value="1"/>
</dbReference>